<protein>
    <submittedName>
        <fullName evidence="3">Tetratricopeptide repeat protein</fullName>
    </submittedName>
</protein>
<keyword evidence="2" id="KW-0802">TPR repeat</keyword>
<evidence type="ECO:0000313" key="4">
    <source>
        <dbReference type="Proteomes" id="UP001431449"/>
    </source>
</evidence>
<keyword evidence="1" id="KW-0677">Repeat</keyword>
<dbReference type="InterPro" id="IPR019734">
    <property type="entry name" value="TPR_rpt"/>
</dbReference>
<keyword evidence="4" id="KW-1185">Reference proteome</keyword>
<proteinExistence type="predicted"/>
<dbReference type="SMART" id="SM00028">
    <property type="entry name" value="TPR"/>
    <property type="match status" value="2"/>
</dbReference>
<dbReference type="PANTHER" id="PTHR44943:SF8">
    <property type="entry name" value="TPR REPEAT-CONTAINING PROTEIN MJ0263"/>
    <property type="match status" value="1"/>
</dbReference>
<name>A0ABT0GIN5_9GAMM</name>
<dbReference type="PANTHER" id="PTHR44943">
    <property type="entry name" value="CELLULOSE SYNTHASE OPERON PROTEIN C"/>
    <property type="match status" value="1"/>
</dbReference>
<accession>A0ABT0GIN5</accession>
<dbReference type="Pfam" id="PF13432">
    <property type="entry name" value="TPR_16"/>
    <property type="match status" value="1"/>
</dbReference>
<evidence type="ECO:0000256" key="2">
    <source>
        <dbReference type="ARBA" id="ARBA00022803"/>
    </source>
</evidence>
<dbReference type="Pfam" id="PF14559">
    <property type="entry name" value="TPR_19"/>
    <property type="match status" value="1"/>
</dbReference>
<dbReference type="RefSeq" id="WP_248208998.1">
    <property type="nucleotide sequence ID" value="NZ_JALNMH010000008.1"/>
</dbReference>
<comment type="caution">
    <text evidence="3">The sequence shown here is derived from an EMBL/GenBank/DDBJ whole genome shotgun (WGS) entry which is preliminary data.</text>
</comment>
<dbReference type="EMBL" id="JALNMH010000008">
    <property type="protein sequence ID" value="MCK7594059.1"/>
    <property type="molecule type" value="Genomic_DNA"/>
</dbReference>
<dbReference type="InterPro" id="IPR051685">
    <property type="entry name" value="Ycf3/AcsC/BcsC/TPR_MFPF"/>
</dbReference>
<gene>
    <name evidence="3" type="ORF">M0G41_10280</name>
</gene>
<reference evidence="3" key="1">
    <citation type="submission" date="2022-04" db="EMBL/GenBank/DDBJ databases">
        <title>Lysobacter sp. CAU 1642 isolated from sea sand.</title>
        <authorList>
            <person name="Kim W."/>
        </authorList>
    </citation>
    <scope>NUCLEOTIDE SEQUENCE</scope>
    <source>
        <strain evidence="3">CAU 1642</strain>
    </source>
</reference>
<evidence type="ECO:0000256" key="1">
    <source>
        <dbReference type="ARBA" id="ARBA00022737"/>
    </source>
</evidence>
<organism evidence="3 4">
    <name type="scientific">Pseudomarimonas salicorniae</name>
    <dbReference type="NCBI Taxonomy" id="2933270"/>
    <lineage>
        <taxon>Bacteria</taxon>
        <taxon>Pseudomonadati</taxon>
        <taxon>Pseudomonadota</taxon>
        <taxon>Gammaproteobacteria</taxon>
        <taxon>Lysobacterales</taxon>
        <taxon>Lysobacteraceae</taxon>
        <taxon>Pseudomarimonas</taxon>
    </lineage>
</organism>
<dbReference type="Gene3D" id="1.25.40.10">
    <property type="entry name" value="Tetratricopeptide repeat domain"/>
    <property type="match status" value="3"/>
</dbReference>
<sequence length="581" mass="65675">MAQHPLFLRFGELYRAERFEEALAILDRLEQALPGAPQVSWHRANCLEKLERYDEVAAALDRVLEGAPDYVPAIIKRVRYTPDGFADEDDDDELPEGQLMQRAAERAERARESSRFAESELRRALSLQPDNVDGLELLSNVLRYREDEELDASRVEAEALLDRAIELAPDRVDLIETRANTLRSDALCGYAEGDENLPASDPDLVQTYAGLRYHRPTLERALADYDRCLALTGHHRYAVRLGMVLHDLGRFDEALARYDQALAQMEPADPTREHVCELRERSEDQGAGEREQVARLLERGLTGEGDRSLQDDLAAQAVIGAAQAVRHGRSLQEALDSRLSEDPETLVAMNIAQQILNTAHEPPPQLEEVDPARFPLYQRRYVERIGRDIAPLGLDYIGDAEATGLFPMLGQHVLIRFFADGEGEIGIAAFAIRPKWPGLSGFLRMLLARQWKSHGMLECVSQFEDGTHLSTQFENPSPFRYEGAVQIERLPVATPVRDLVARHLERHAAYKAGHPGVRPLIANDVEGMDLRWREGQMSKREYRRSIGYISDAELRQLLGDNYDQYAVRVREQLALLAEDYA</sequence>
<evidence type="ECO:0000313" key="3">
    <source>
        <dbReference type="EMBL" id="MCK7594059.1"/>
    </source>
</evidence>
<dbReference type="InterPro" id="IPR011990">
    <property type="entry name" value="TPR-like_helical_dom_sf"/>
</dbReference>
<dbReference type="Proteomes" id="UP001431449">
    <property type="component" value="Unassembled WGS sequence"/>
</dbReference>
<dbReference type="SUPFAM" id="SSF48452">
    <property type="entry name" value="TPR-like"/>
    <property type="match status" value="1"/>
</dbReference>